<dbReference type="EMBL" id="FOXH01000004">
    <property type="protein sequence ID" value="SFP60278.1"/>
    <property type="molecule type" value="Genomic_DNA"/>
</dbReference>
<gene>
    <name evidence="1" type="ORF">SAMN04515674_104174</name>
</gene>
<protein>
    <recommendedName>
        <fullName evidence="3">S1/P1 Nuclease</fullName>
    </recommendedName>
</protein>
<dbReference type="AlphaFoldDB" id="A0A1I5RP29"/>
<evidence type="ECO:0000313" key="1">
    <source>
        <dbReference type="EMBL" id="SFP60278.1"/>
    </source>
</evidence>
<dbReference type="GO" id="GO:0016788">
    <property type="term" value="F:hydrolase activity, acting on ester bonds"/>
    <property type="evidence" value="ECO:0007669"/>
    <property type="project" value="InterPro"/>
</dbReference>
<evidence type="ECO:0008006" key="3">
    <source>
        <dbReference type="Google" id="ProtNLM"/>
    </source>
</evidence>
<name>A0A1I5RP29_9BACT</name>
<keyword evidence="2" id="KW-1185">Reference proteome</keyword>
<dbReference type="InterPro" id="IPR008947">
    <property type="entry name" value="PLipase_C/P1_nuclease_dom_sf"/>
</dbReference>
<dbReference type="RefSeq" id="WP_092015503.1">
    <property type="nucleotide sequence ID" value="NZ_FOXH01000004.1"/>
</dbReference>
<evidence type="ECO:0000313" key="2">
    <source>
        <dbReference type="Proteomes" id="UP000199306"/>
    </source>
</evidence>
<dbReference type="Proteomes" id="UP000199306">
    <property type="component" value="Unassembled WGS sequence"/>
</dbReference>
<dbReference type="Gene3D" id="1.10.575.10">
    <property type="entry name" value="P1 Nuclease"/>
    <property type="match status" value="1"/>
</dbReference>
<organism evidence="1 2">
    <name type="scientific">Pseudarcicella hirudinis</name>
    <dbReference type="NCBI Taxonomy" id="1079859"/>
    <lineage>
        <taxon>Bacteria</taxon>
        <taxon>Pseudomonadati</taxon>
        <taxon>Bacteroidota</taxon>
        <taxon>Cytophagia</taxon>
        <taxon>Cytophagales</taxon>
        <taxon>Flectobacillaceae</taxon>
        <taxon>Pseudarcicella</taxon>
    </lineage>
</organism>
<dbReference type="SUPFAM" id="SSF48537">
    <property type="entry name" value="Phospholipase C/P1 nuclease"/>
    <property type="match status" value="1"/>
</dbReference>
<dbReference type="OrthoDB" id="267579at2"/>
<reference evidence="1 2" key="1">
    <citation type="submission" date="2016-10" db="EMBL/GenBank/DDBJ databases">
        <authorList>
            <person name="de Groot N.N."/>
        </authorList>
    </citation>
    <scope>NUCLEOTIDE SEQUENCE [LARGE SCALE GENOMIC DNA]</scope>
    <source>
        <strain evidence="2">E92,LMG 26720,CCM 7988</strain>
    </source>
</reference>
<dbReference type="CDD" id="cd10981">
    <property type="entry name" value="ZnPC_S1P1"/>
    <property type="match status" value="1"/>
</dbReference>
<sequence>MKKLILSLSTILLIVTLSSWGFLVHKTTHQLAVYALPKKLGTFFYQNLDYLVYNSVRPDVRRKDDKTEESKHFIDIDAPVFGENAIETMPEKWEDALQKYPLDTLLKYGTVNWEVMKLQKKLTNAFRNKMKDSILYYAADLGHYIEDAHVPLHTSINYDGQLSNQKGIHALWESVVPEIHITGYNLYQKHKARYLKDPQHAIWVAFRKSNSLLKDVLAEEIKASEGFTDATKFKQTESFGRLRKNYTSAFAKAYAARLGSTINERLLESASLVSDFWYTAWVDAGCPDLSEIQAVSPEVEDKLKEEKKSWKANELISKGLLQSTKNKKAEE</sequence>
<dbReference type="STRING" id="1079859.SAMN04515674_104174"/>
<accession>A0A1I5RP29</accession>
<proteinExistence type="predicted"/>